<dbReference type="EMBL" id="FOCV01000074">
    <property type="protein sequence ID" value="SEP29892.1"/>
    <property type="molecule type" value="Genomic_DNA"/>
</dbReference>
<evidence type="ECO:0000313" key="9">
    <source>
        <dbReference type="Proteomes" id="UP000198939"/>
    </source>
</evidence>
<evidence type="ECO:0000313" key="6">
    <source>
        <dbReference type="EMBL" id="SEI21529.1"/>
    </source>
</evidence>
<evidence type="ECO:0000313" key="7">
    <source>
        <dbReference type="EMBL" id="SEP29892.1"/>
    </source>
</evidence>
<dbReference type="Proteomes" id="UP000198939">
    <property type="component" value="Unassembled WGS sequence"/>
</dbReference>
<dbReference type="Proteomes" id="UP000183063">
    <property type="component" value="Unassembled WGS sequence"/>
</dbReference>
<evidence type="ECO:0000256" key="4">
    <source>
        <dbReference type="ARBA" id="ARBA00023136"/>
    </source>
</evidence>
<evidence type="ECO:0000256" key="3">
    <source>
        <dbReference type="ARBA" id="ARBA00022989"/>
    </source>
</evidence>
<name>A0A1H8WQI3_9HYPH</name>
<dbReference type="Pfam" id="PF04172">
    <property type="entry name" value="LrgB"/>
    <property type="match status" value="1"/>
</dbReference>
<keyword evidence="4 5" id="KW-0472">Membrane</keyword>
<organism evidence="6 8">
    <name type="scientific">Rhizobium tibeticum</name>
    <dbReference type="NCBI Taxonomy" id="501024"/>
    <lineage>
        <taxon>Bacteria</taxon>
        <taxon>Pseudomonadati</taxon>
        <taxon>Pseudomonadota</taxon>
        <taxon>Alphaproteobacteria</taxon>
        <taxon>Hyphomicrobiales</taxon>
        <taxon>Rhizobiaceae</taxon>
        <taxon>Rhizobium/Agrobacterium group</taxon>
        <taxon>Rhizobium</taxon>
    </lineage>
</organism>
<reference evidence="7 9" key="3">
    <citation type="submission" date="2016-10" db="EMBL/GenBank/DDBJ databases">
        <authorList>
            <person name="Varghese N."/>
            <person name="Submissions S."/>
        </authorList>
    </citation>
    <scope>NUCLEOTIDE SEQUENCE [LARGE SCALE GENOMIC DNA]</scope>
    <source>
        <strain evidence="7 9">CGMCC 1.7071</strain>
    </source>
</reference>
<accession>A0A1H8WQI3</accession>
<proteinExistence type="predicted"/>
<dbReference type="OrthoDB" id="9811701at2"/>
<keyword evidence="2 5" id="KW-0812">Transmembrane</keyword>
<evidence type="ECO:0000256" key="2">
    <source>
        <dbReference type="ARBA" id="ARBA00022692"/>
    </source>
</evidence>
<dbReference type="AlphaFoldDB" id="A0A1H8WQI3"/>
<evidence type="ECO:0000313" key="8">
    <source>
        <dbReference type="Proteomes" id="UP000183063"/>
    </source>
</evidence>
<evidence type="ECO:0000256" key="5">
    <source>
        <dbReference type="SAM" id="Phobius"/>
    </source>
</evidence>
<keyword evidence="9" id="KW-1185">Reference proteome</keyword>
<gene>
    <name evidence="6" type="primary">yohK</name>
    <name evidence="6" type="ORF">RTCCBAU85039_6654</name>
    <name evidence="7" type="ORF">SAMN05216228_10744</name>
</gene>
<feature type="transmembrane region" description="Helical" evidence="5">
    <location>
        <begin position="99"/>
        <end position="118"/>
    </location>
</feature>
<dbReference type="STRING" id="501024.RTCCBAU85039_6654"/>
<comment type="subcellular location">
    <subcellularLocation>
        <location evidence="1">Membrane</location>
        <topology evidence="1">Multi-pass membrane protein</topology>
    </subcellularLocation>
</comment>
<dbReference type="RefSeq" id="WP_072382093.1">
    <property type="nucleotide sequence ID" value="NZ_FNXB01000089.1"/>
</dbReference>
<sequence>MSDGLWVYLATSSLLWLSGTLVIWIFATFLAGLRSSNPLFNPTLISIVIIAVILYLTGIDYHRYFEGAQFIHFLLGPATVALGIPLYEKFALVRRNLLPMIVALTIGSLTAVGSTILLSEMFGFPEFIAASLAPKSTTAAVAMAISESLAGDPSLTAAVVVLTGICGAVVVTPMMNAMGVRDYGARGFAVGLASHGIGTARAYSVNPVAGLFSGIAMGLNAIVTSIVVHIFL</sequence>
<feature type="transmembrane region" description="Helical" evidence="5">
    <location>
        <begin position="39"/>
        <end position="58"/>
    </location>
</feature>
<protein>
    <submittedName>
        <fullName evidence="6">Inner membrane protein YohK</fullName>
    </submittedName>
    <submittedName>
        <fullName evidence="7">TIGR00659 family protein</fullName>
    </submittedName>
</protein>
<dbReference type="GO" id="GO:0016020">
    <property type="term" value="C:membrane"/>
    <property type="evidence" value="ECO:0007669"/>
    <property type="project" value="UniProtKB-SubCell"/>
</dbReference>
<feature type="transmembrane region" description="Helical" evidence="5">
    <location>
        <begin position="209"/>
        <end position="231"/>
    </location>
</feature>
<keyword evidence="3 5" id="KW-1133">Transmembrane helix</keyword>
<dbReference type="PANTHER" id="PTHR30249">
    <property type="entry name" value="PUTATIVE SEROTONIN TRANSPORTER"/>
    <property type="match status" value="1"/>
</dbReference>
<dbReference type="PANTHER" id="PTHR30249:SF0">
    <property type="entry name" value="PLASTIDAL GLYCOLATE_GLYCERATE TRANSLOCATOR 1, CHLOROPLASTIC"/>
    <property type="match status" value="1"/>
</dbReference>
<reference evidence="8" key="1">
    <citation type="submission" date="2016-10" db="EMBL/GenBank/DDBJ databases">
        <authorList>
            <person name="Wibberg D."/>
        </authorList>
    </citation>
    <scope>NUCLEOTIDE SEQUENCE [LARGE SCALE GENOMIC DNA]</scope>
</reference>
<dbReference type="EMBL" id="FNXB01000089">
    <property type="protein sequence ID" value="SEI21529.1"/>
    <property type="molecule type" value="Genomic_DNA"/>
</dbReference>
<feature type="transmembrane region" description="Helical" evidence="5">
    <location>
        <begin position="70"/>
        <end position="87"/>
    </location>
</feature>
<reference evidence="6" key="2">
    <citation type="submission" date="2016-10" db="EMBL/GenBank/DDBJ databases">
        <authorList>
            <person name="de Groot N.N."/>
        </authorList>
    </citation>
    <scope>NUCLEOTIDE SEQUENCE [LARGE SCALE GENOMIC DNA]</scope>
    <source>
        <strain evidence="6">CCBAU85039</strain>
    </source>
</reference>
<evidence type="ECO:0000256" key="1">
    <source>
        <dbReference type="ARBA" id="ARBA00004141"/>
    </source>
</evidence>
<feature type="transmembrane region" description="Helical" evidence="5">
    <location>
        <begin position="6"/>
        <end position="27"/>
    </location>
</feature>
<feature type="transmembrane region" description="Helical" evidence="5">
    <location>
        <begin position="153"/>
        <end position="171"/>
    </location>
</feature>
<dbReference type="InterPro" id="IPR007300">
    <property type="entry name" value="CidB/LrgB"/>
</dbReference>